<dbReference type="AlphaFoldDB" id="A0A6J6PT77"/>
<keyword evidence="1" id="KW-1133">Transmembrane helix</keyword>
<accession>A0A6J6PT77</accession>
<dbReference type="EMBL" id="CAEZXP010000005">
    <property type="protein sequence ID" value="CAB4702621.1"/>
    <property type="molecule type" value="Genomic_DNA"/>
</dbReference>
<protein>
    <submittedName>
        <fullName evidence="2">Unannotated protein</fullName>
    </submittedName>
</protein>
<sequence length="56" mass="5846">MRIYQVATLLLALTTMVLGLVMLVIGLSRGATGGIVLGTLFAIAGGGRLYVLRGKR</sequence>
<keyword evidence="1" id="KW-0472">Membrane</keyword>
<feature type="transmembrane region" description="Helical" evidence="1">
    <location>
        <begin position="7"/>
        <end position="27"/>
    </location>
</feature>
<proteinExistence type="predicted"/>
<name>A0A6J6PT77_9ZZZZ</name>
<reference evidence="2" key="1">
    <citation type="submission" date="2020-05" db="EMBL/GenBank/DDBJ databases">
        <authorList>
            <person name="Chiriac C."/>
            <person name="Salcher M."/>
            <person name="Ghai R."/>
            <person name="Kavagutti S V."/>
        </authorList>
    </citation>
    <scope>NUCLEOTIDE SEQUENCE</scope>
</reference>
<keyword evidence="1" id="KW-0812">Transmembrane</keyword>
<evidence type="ECO:0000313" key="2">
    <source>
        <dbReference type="EMBL" id="CAB4702621.1"/>
    </source>
</evidence>
<evidence type="ECO:0000256" key="1">
    <source>
        <dbReference type="SAM" id="Phobius"/>
    </source>
</evidence>
<organism evidence="2">
    <name type="scientific">freshwater metagenome</name>
    <dbReference type="NCBI Taxonomy" id="449393"/>
    <lineage>
        <taxon>unclassified sequences</taxon>
        <taxon>metagenomes</taxon>
        <taxon>ecological metagenomes</taxon>
    </lineage>
</organism>
<feature type="transmembrane region" description="Helical" evidence="1">
    <location>
        <begin position="33"/>
        <end position="51"/>
    </location>
</feature>
<gene>
    <name evidence="2" type="ORF">UFOPK2399_01457</name>
</gene>